<evidence type="ECO:0000256" key="2">
    <source>
        <dbReference type="SAM" id="Phobius"/>
    </source>
</evidence>
<reference evidence="3" key="1">
    <citation type="submission" date="2022-10" db="EMBL/GenBank/DDBJ databases">
        <authorList>
            <person name="Mo P."/>
        </authorList>
    </citation>
    <scope>NUCLEOTIDE SEQUENCE</scope>
    <source>
        <strain evidence="3">HUAS 14-6</strain>
    </source>
</reference>
<feature type="transmembrane region" description="Helical" evidence="2">
    <location>
        <begin position="147"/>
        <end position="166"/>
    </location>
</feature>
<dbReference type="EMBL" id="CP106795">
    <property type="protein sequence ID" value="UXY33518.1"/>
    <property type="molecule type" value="Genomic_DNA"/>
</dbReference>
<keyword evidence="2" id="KW-0812">Transmembrane</keyword>
<protein>
    <recommendedName>
        <fullName evidence="5">Integral membrane protein</fullName>
    </recommendedName>
</protein>
<feature type="region of interest" description="Disordered" evidence="1">
    <location>
        <begin position="196"/>
        <end position="251"/>
    </location>
</feature>
<evidence type="ECO:0000256" key="1">
    <source>
        <dbReference type="SAM" id="MobiDB-lite"/>
    </source>
</evidence>
<dbReference type="Proteomes" id="UP001060733">
    <property type="component" value="Chromosome"/>
</dbReference>
<gene>
    <name evidence="3" type="ORF">N8I86_01430</name>
</gene>
<accession>A0ABY6EHL5</accession>
<keyword evidence="4" id="KW-1185">Reference proteome</keyword>
<feature type="transmembrane region" description="Helical" evidence="2">
    <location>
        <begin position="76"/>
        <end position="94"/>
    </location>
</feature>
<feature type="compositionally biased region" description="Low complexity" evidence="1">
    <location>
        <begin position="310"/>
        <end position="335"/>
    </location>
</feature>
<name>A0ABY6EHL5_9ACTN</name>
<keyword evidence="2" id="KW-1133">Transmembrane helix</keyword>
<feature type="transmembrane region" description="Helical" evidence="2">
    <location>
        <begin position="100"/>
        <end position="117"/>
    </location>
</feature>
<evidence type="ECO:0000313" key="3">
    <source>
        <dbReference type="EMBL" id="UXY33518.1"/>
    </source>
</evidence>
<evidence type="ECO:0008006" key="5">
    <source>
        <dbReference type="Google" id="ProtNLM"/>
    </source>
</evidence>
<feature type="compositionally biased region" description="Pro residues" evidence="1">
    <location>
        <begin position="382"/>
        <end position="392"/>
    </location>
</feature>
<sequence>MTGPGRGRRTAGLFAPAAGSRPAVVAGLGNGVAISVLLLAGVAAGNAAAGAWAALGAYVTAFTNKGGPRGPRTRHLLVAAVVNAAMFWVGVWTIPLVPLTGLVLAVLVFLASMGSAVHPVLERLGTMPATALLVAAGSTTAGVDMEYATLLVLAGGLWYAAATAVLTPPARLRDVLADVAQPYRLVGRHLTALGPASITPPDASASTTRPDAPGDRARPPRTAPVAARRRSAADPAPPHVTVGTVHPDTTDALRRAEGATRELRGPRGDEHLADLTDPLVRHAATLADLTTALAATGPRRRPSVPRTPCSPTRSAGSSAGSPTSSRAAARSPTAPEETLSQGWDRWRRPATGCVPRCRPVPTPTRRWHAPDGSAACWNASPRPSPKPGPRPAPWLCSRRLRCRRSPPDRCGWTAPGCGTP</sequence>
<feature type="transmembrane region" description="Helical" evidence="2">
    <location>
        <begin position="32"/>
        <end position="55"/>
    </location>
</feature>
<evidence type="ECO:0000313" key="4">
    <source>
        <dbReference type="Proteomes" id="UP001060733"/>
    </source>
</evidence>
<keyword evidence="2" id="KW-0472">Membrane</keyword>
<feature type="region of interest" description="Disordered" evidence="1">
    <location>
        <begin position="292"/>
        <end position="393"/>
    </location>
</feature>
<proteinExistence type="predicted"/>
<organism evidence="3 4">
    <name type="scientific">Streptomyces albidocamelliae</name>
    <dbReference type="NCBI Taxonomy" id="2981135"/>
    <lineage>
        <taxon>Bacteria</taxon>
        <taxon>Bacillati</taxon>
        <taxon>Actinomycetota</taxon>
        <taxon>Actinomycetes</taxon>
        <taxon>Kitasatosporales</taxon>
        <taxon>Streptomycetaceae</taxon>
        <taxon>Streptomyces</taxon>
    </lineage>
</organism>
<dbReference type="RefSeq" id="WP_263276837.1">
    <property type="nucleotide sequence ID" value="NZ_CP106795.1"/>
</dbReference>